<protein>
    <submittedName>
        <fullName evidence="3">Histidine kinase</fullName>
    </submittedName>
</protein>
<dbReference type="RefSeq" id="WP_207334226.1">
    <property type="nucleotide sequence ID" value="NZ_JAFMYU010000003.1"/>
</dbReference>
<dbReference type="PANTHER" id="PTHR34220">
    <property type="entry name" value="SENSOR HISTIDINE KINASE YPDA"/>
    <property type="match status" value="1"/>
</dbReference>
<keyword evidence="1" id="KW-1133">Transmembrane helix</keyword>
<gene>
    <name evidence="3" type="ORF">J2I48_04590</name>
</gene>
<dbReference type="EMBL" id="JAFMYU010000003">
    <property type="protein sequence ID" value="MBO0930258.1"/>
    <property type="molecule type" value="Genomic_DNA"/>
</dbReference>
<dbReference type="Pfam" id="PF06580">
    <property type="entry name" value="His_kinase"/>
    <property type="match status" value="1"/>
</dbReference>
<sequence length="349" mass="40004">MKPLNDTRLRLLGPLGIYLFVGIFFRLDWYLTLPLNKLLINDPIALFWGLVCWQIARWVALQVQARYPGLPNTRTRLLWLLACLPVLVCLAWFLRHTTRFLVDGQFLYFGSAVELSRTIGIQLFYHFIYFTVYEGWYILRQWRRETVEASALENASLQSQILSLQHQVNPHFLFNSLNSLSALIADDTDRAELFLDELTTVFRYLLQASNQPSATLGEELAFVRAYSHLLQARYEAGLQLDVAVDASQEQAYLVPLTLQTLIENAIRYNVILPEQPLRIRIYTEGGRLFVANTLQRKTLRVATAGSGLTNLAMRYKLTNYGQLAISETAGWFVVSLPLMHQEENALLTA</sequence>
<feature type="domain" description="Signal transduction histidine kinase internal region" evidence="2">
    <location>
        <begin position="160"/>
        <end position="236"/>
    </location>
</feature>
<keyword evidence="4" id="KW-1185">Reference proteome</keyword>
<organism evidence="3 4">
    <name type="scientific">Fibrella aquatilis</name>
    <dbReference type="NCBI Taxonomy" id="2817059"/>
    <lineage>
        <taxon>Bacteria</taxon>
        <taxon>Pseudomonadati</taxon>
        <taxon>Bacteroidota</taxon>
        <taxon>Cytophagia</taxon>
        <taxon>Cytophagales</taxon>
        <taxon>Spirosomataceae</taxon>
        <taxon>Fibrella</taxon>
    </lineage>
</organism>
<dbReference type="GO" id="GO:0000155">
    <property type="term" value="F:phosphorelay sensor kinase activity"/>
    <property type="evidence" value="ECO:0007669"/>
    <property type="project" value="InterPro"/>
</dbReference>
<dbReference type="AlphaFoldDB" id="A0A939G5P8"/>
<dbReference type="GO" id="GO:0016020">
    <property type="term" value="C:membrane"/>
    <property type="evidence" value="ECO:0007669"/>
    <property type="project" value="InterPro"/>
</dbReference>
<reference evidence="3 4" key="1">
    <citation type="submission" date="2021-03" db="EMBL/GenBank/DDBJ databases">
        <title>Fibrella sp. HMF5036 genome sequencing and assembly.</title>
        <authorList>
            <person name="Kang H."/>
            <person name="Kim H."/>
            <person name="Bae S."/>
            <person name="Joh K."/>
        </authorList>
    </citation>
    <scope>NUCLEOTIDE SEQUENCE [LARGE SCALE GENOMIC DNA]</scope>
    <source>
        <strain evidence="3 4">HMF5036</strain>
    </source>
</reference>
<name>A0A939G5P8_9BACT</name>
<evidence type="ECO:0000256" key="1">
    <source>
        <dbReference type="SAM" id="Phobius"/>
    </source>
</evidence>
<feature type="transmembrane region" description="Helical" evidence="1">
    <location>
        <begin position="115"/>
        <end position="139"/>
    </location>
</feature>
<feature type="transmembrane region" description="Helical" evidence="1">
    <location>
        <begin position="44"/>
        <end position="65"/>
    </location>
</feature>
<dbReference type="Proteomes" id="UP000664795">
    <property type="component" value="Unassembled WGS sequence"/>
</dbReference>
<feature type="transmembrane region" description="Helical" evidence="1">
    <location>
        <begin position="77"/>
        <end position="95"/>
    </location>
</feature>
<evidence type="ECO:0000313" key="4">
    <source>
        <dbReference type="Proteomes" id="UP000664795"/>
    </source>
</evidence>
<accession>A0A939G5P8</accession>
<comment type="caution">
    <text evidence="3">The sequence shown here is derived from an EMBL/GenBank/DDBJ whole genome shotgun (WGS) entry which is preliminary data.</text>
</comment>
<keyword evidence="1" id="KW-0472">Membrane</keyword>
<keyword evidence="3" id="KW-0418">Kinase</keyword>
<evidence type="ECO:0000313" key="3">
    <source>
        <dbReference type="EMBL" id="MBO0930258.1"/>
    </source>
</evidence>
<keyword evidence="1" id="KW-0812">Transmembrane</keyword>
<feature type="transmembrane region" description="Helical" evidence="1">
    <location>
        <begin position="12"/>
        <end position="32"/>
    </location>
</feature>
<dbReference type="InterPro" id="IPR050640">
    <property type="entry name" value="Bact_2-comp_sensor_kinase"/>
</dbReference>
<evidence type="ECO:0000259" key="2">
    <source>
        <dbReference type="Pfam" id="PF06580"/>
    </source>
</evidence>
<dbReference type="PANTHER" id="PTHR34220:SF7">
    <property type="entry name" value="SENSOR HISTIDINE KINASE YPDA"/>
    <property type="match status" value="1"/>
</dbReference>
<dbReference type="InterPro" id="IPR010559">
    <property type="entry name" value="Sig_transdc_His_kin_internal"/>
</dbReference>
<keyword evidence="3" id="KW-0808">Transferase</keyword>
<proteinExistence type="predicted"/>